<dbReference type="Proteomes" id="UP001163823">
    <property type="component" value="Chromosome 3"/>
</dbReference>
<reference evidence="6" key="1">
    <citation type="journal article" date="2023" name="Science">
        <title>Elucidation of the pathway for biosynthesis of saponin adjuvants from the soapbark tree.</title>
        <authorList>
            <person name="Reed J."/>
            <person name="Orme A."/>
            <person name="El-Demerdash A."/>
            <person name="Owen C."/>
            <person name="Martin L.B.B."/>
            <person name="Misra R.C."/>
            <person name="Kikuchi S."/>
            <person name="Rejzek M."/>
            <person name="Martin A.C."/>
            <person name="Harkess A."/>
            <person name="Leebens-Mack J."/>
            <person name="Louveau T."/>
            <person name="Stephenson M.J."/>
            <person name="Osbourn A."/>
        </authorList>
    </citation>
    <scope>NUCLEOTIDE SEQUENCE</scope>
    <source>
        <strain evidence="6">S10</strain>
    </source>
</reference>
<dbReference type="GO" id="GO:0004857">
    <property type="term" value="F:enzyme inhibitor activity"/>
    <property type="evidence" value="ECO:0007669"/>
    <property type="project" value="InterPro"/>
</dbReference>
<name>A0AAD7Q9Y9_QUISA</name>
<dbReference type="Gene3D" id="1.20.140.40">
    <property type="entry name" value="Invertase/pectin methylesterase inhibitor family protein"/>
    <property type="match status" value="1"/>
</dbReference>
<evidence type="ECO:0000313" key="7">
    <source>
        <dbReference type="Proteomes" id="UP001163823"/>
    </source>
</evidence>
<organism evidence="6 7">
    <name type="scientific">Quillaja saponaria</name>
    <name type="common">Soap bark tree</name>
    <dbReference type="NCBI Taxonomy" id="32244"/>
    <lineage>
        <taxon>Eukaryota</taxon>
        <taxon>Viridiplantae</taxon>
        <taxon>Streptophyta</taxon>
        <taxon>Embryophyta</taxon>
        <taxon>Tracheophyta</taxon>
        <taxon>Spermatophyta</taxon>
        <taxon>Magnoliopsida</taxon>
        <taxon>eudicotyledons</taxon>
        <taxon>Gunneridae</taxon>
        <taxon>Pentapetalae</taxon>
        <taxon>rosids</taxon>
        <taxon>fabids</taxon>
        <taxon>Fabales</taxon>
        <taxon>Quillajaceae</taxon>
        <taxon>Quillaja</taxon>
    </lineage>
</organism>
<comment type="caution">
    <text evidence="6">The sequence shown here is derived from an EMBL/GenBank/DDBJ whole genome shotgun (WGS) entry which is preliminary data.</text>
</comment>
<protein>
    <submittedName>
        <fullName evidence="6">Pectinesterase inhibitor</fullName>
    </submittedName>
</protein>
<accession>A0AAD7Q9Y9</accession>
<keyword evidence="7" id="KW-1185">Reference proteome</keyword>
<feature type="chain" id="PRO_5041961225" evidence="4">
    <location>
        <begin position="26"/>
        <end position="197"/>
    </location>
</feature>
<evidence type="ECO:0000259" key="5">
    <source>
        <dbReference type="SMART" id="SM00856"/>
    </source>
</evidence>
<sequence length="197" mass="21176">MMKPITIFSFLSVICLSFVPHQIGATRIIALAPQASSTPIGIDLIQKICQQSPAKDVCISSLKSDPNSLKEDLKGLTMIAIRVASRNATDISGHVKVLLDDDSMEPAVQQGLNDCMESYLDATQQLDDSVVALLENSTKGIRARLDAAIAAADTCDDSLKGNEKLLRQKNLVFRQLCSNVLLFNKAMSPQSALSTGA</sequence>
<dbReference type="PANTHER" id="PTHR35357:SF8">
    <property type="entry name" value="OS01G0111000 PROTEIN"/>
    <property type="match status" value="1"/>
</dbReference>
<evidence type="ECO:0000313" key="6">
    <source>
        <dbReference type="EMBL" id="KAJ7977595.1"/>
    </source>
</evidence>
<dbReference type="InterPro" id="IPR035513">
    <property type="entry name" value="Invertase/methylesterase_inhib"/>
</dbReference>
<keyword evidence="2" id="KW-1015">Disulfide bond</keyword>
<dbReference type="PANTHER" id="PTHR35357">
    <property type="entry name" value="OS02G0537100 PROTEIN"/>
    <property type="match status" value="1"/>
</dbReference>
<dbReference type="SUPFAM" id="SSF101148">
    <property type="entry name" value="Plant invertase/pectin methylesterase inhibitor"/>
    <property type="match status" value="1"/>
</dbReference>
<dbReference type="SMART" id="SM00856">
    <property type="entry name" value="PMEI"/>
    <property type="match status" value="1"/>
</dbReference>
<dbReference type="Pfam" id="PF04043">
    <property type="entry name" value="PMEI"/>
    <property type="match status" value="1"/>
</dbReference>
<evidence type="ECO:0000256" key="3">
    <source>
        <dbReference type="ARBA" id="ARBA00038471"/>
    </source>
</evidence>
<evidence type="ECO:0000256" key="1">
    <source>
        <dbReference type="ARBA" id="ARBA00022729"/>
    </source>
</evidence>
<keyword evidence="1 4" id="KW-0732">Signal</keyword>
<evidence type="ECO:0000256" key="4">
    <source>
        <dbReference type="SAM" id="SignalP"/>
    </source>
</evidence>
<evidence type="ECO:0000256" key="2">
    <source>
        <dbReference type="ARBA" id="ARBA00023157"/>
    </source>
</evidence>
<dbReference type="EMBL" id="JARAOO010000003">
    <property type="protein sequence ID" value="KAJ7977595.1"/>
    <property type="molecule type" value="Genomic_DNA"/>
</dbReference>
<comment type="similarity">
    <text evidence="3">Belongs to the PMEI family.</text>
</comment>
<dbReference type="InterPro" id="IPR006501">
    <property type="entry name" value="Pectinesterase_inhib_dom"/>
</dbReference>
<feature type="domain" description="Pectinesterase inhibitor" evidence="5">
    <location>
        <begin position="40"/>
        <end position="183"/>
    </location>
</feature>
<dbReference type="KEGG" id="qsa:O6P43_007194"/>
<dbReference type="NCBIfam" id="TIGR01614">
    <property type="entry name" value="PME_inhib"/>
    <property type="match status" value="1"/>
</dbReference>
<dbReference type="AlphaFoldDB" id="A0AAD7Q9Y9"/>
<proteinExistence type="inferred from homology"/>
<gene>
    <name evidence="6" type="ORF">O6P43_007194</name>
</gene>
<feature type="signal peptide" evidence="4">
    <location>
        <begin position="1"/>
        <end position="25"/>
    </location>
</feature>